<comment type="caution">
    <text evidence="1">The sequence shown here is derived from an EMBL/GenBank/DDBJ whole genome shotgun (WGS) entry which is preliminary data.</text>
</comment>
<dbReference type="Pfam" id="PF07751">
    <property type="entry name" value="Abi_2"/>
    <property type="match status" value="1"/>
</dbReference>
<reference evidence="1 2" key="1">
    <citation type="submission" date="2018-08" db="EMBL/GenBank/DDBJ databases">
        <title>A genome reference for cultivated species of the human gut microbiota.</title>
        <authorList>
            <person name="Zou Y."/>
            <person name="Xue W."/>
            <person name="Luo G."/>
        </authorList>
    </citation>
    <scope>NUCLEOTIDE SEQUENCE [LARGE SCALE GENOMIC DNA]</scope>
    <source>
        <strain evidence="1 2">AF24-4</strain>
    </source>
</reference>
<dbReference type="AlphaFoldDB" id="A0A412FMG7"/>
<name>A0A412FMG7_9FIRM</name>
<dbReference type="Proteomes" id="UP000285820">
    <property type="component" value="Unassembled WGS sequence"/>
</dbReference>
<gene>
    <name evidence="1" type="ORF">DWY29_06765</name>
</gene>
<dbReference type="InterPro" id="IPR011664">
    <property type="entry name" value="Abi_system_AbiD/AbiF-like"/>
</dbReference>
<dbReference type="RefSeq" id="WP_118125760.1">
    <property type="nucleotide sequence ID" value="NZ_QRUN01000006.1"/>
</dbReference>
<accession>A0A412FMG7</accession>
<protein>
    <submittedName>
        <fullName evidence="1">Abi family protein</fullName>
    </submittedName>
</protein>
<proteinExistence type="predicted"/>
<organism evidence="1 2">
    <name type="scientific">Roseburia inulinivorans</name>
    <dbReference type="NCBI Taxonomy" id="360807"/>
    <lineage>
        <taxon>Bacteria</taxon>
        <taxon>Bacillati</taxon>
        <taxon>Bacillota</taxon>
        <taxon>Clostridia</taxon>
        <taxon>Lachnospirales</taxon>
        <taxon>Lachnospiraceae</taxon>
        <taxon>Roseburia</taxon>
    </lineage>
</organism>
<evidence type="ECO:0000313" key="1">
    <source>
        <dbReference type="EMBL" id="RGR69340.1"/>
    </source>
</evidence>
<dbReference type="EMBL" id="QRUN01000006">
    <property type="protein sequence ID" value="RGR69340.1"/>
    <property type="molecule type" value="Genomic_DNA"/>
</dbReference>
<sequence>MASNLRKKPFLDYQAQIKYLKQKQLVINNEVSATAVLEKVSYYGLINGYKDVFKDPATNNFYPDTTFDDIYNLYLFDAELRDVFLKYILIFEKHVKSSISYHFSNTYGNGIAFYQNINNYDYGHHLSDVQYLFRKMNGKINGRHPSPQIAHYMNTYQDVPLWVLTTDLTIGETATMYRYLKGHCKTLVCNDFHHIGRNELGKMLIILTKYRNICAHGNRLFNAKTQDSIPDLIAHKKLQIPKVNSRYQQGKSDLFATVISLKYLLDNTDFHMFYYDLKKVIKKYNPSVKTLELMGFPSNWMSILRIKVY</sequence>
<evidence type="ECO:0000313" key="2">
    <source>
        <dbReference type="Proteomes" id="UP000285820"/>
    </source>
</evidence>